<comment type="similarity">
    <text evidence="2">Belongs to the glycosyltransferase 48 family.</text>
</comment>
<evidence type="ECO:0000256" key="1">
    <source>
        <dbReference type="ARBA" id="ARBA00004141"/>
    </source>
</evidence>
<dbReference type="STRING" id="559304.G8YKZ4"/>
<feature type="transmembrane region" description="Helical" evidence="11">
    <location>
        <begin position="1495"/>
        <end position="1521"/>
    </location>
</feature>
<feature type="transmembrane region" description="Helical" evidence="11">
    <location>
        <begin position="416"/>
        <end position="439"/>
    </location>
</feature>
<evidence type="ECO:0000256" key="6">
    <source>
        <dbReference type="ARBA" id="ARBA00022692"/>
    </source>
</evidence>
<evidence type="ECO:0000256" key="7">
    <source>
        <dbReference type="ARBA" id="ARBA00022989"/>
    </source>
</evidence>
<organism evidence="13 14">
    <name type="scientific">Pichia sorbitophila (strain ATCC MYA-4447 / BCRC 22081 / CBS 7064 / NBRC 10061 / NRRL Y-12695)</name>
    <name type="common">Hybrid yeast</name>
    <dbReference type="NCBI Taxonomy" id="559304"/>
    <lineage>
        <taxon>Eukaryota</taxon>
        <taxon>Fungi</taxon>
        <taxon>Dikarya</taxon>
        <taxon>Ascomycota</taxon>
        <taxon>Saccharomycotina</taxon>
        <taxon>Pichiomycetes</taxon>
        <taxon>Debaryomycetaceae</taxon>
        <taxon>Millerozyma</taxon>
    </lineage>
</organism>
<evidence type="ECO:0000256" key="5">
    <source>
        <dbReference type="ARBA" id="ARBA00022679"/>
    </source>
</evidence>
<protein>
    <recommendedName>
        <fullName evidence="3">1,3-beta-glucan synthase</fullName>
        <ecNumber evidence="3">2.4.1.34</ecNumber>
    </recommendedName>
    <alternativeName>
        <fullName evidence="9">1,3-beta-D-glucan-UDP glucosyltransferase</fullName>
    </alternativeName>
</protein>
<evidence type="ECO:0000259" key="12">
    <source>
        <dbReference type="SMART" id="SM01205"/>
    </source>
</evidence>
<evidence type="ECO:0000256" key="8">
    <source>
        <dbReference type="ARBA" id="ARBA00023136"/>
    </source>
</evidence>
<feature type="transmembrane region" description="Helical" evidence="11">
    <location>
        <begin position="1364"/>
        <end position="1381"/>
    </location>
</feature>
<dbReference type="InParanoid" id="G8YKZ4"/>
<feature type="transmembrane region" description="Helical" evidence="11">
    <location>
        <begin position="1689"/>
        <end position="1713"/>
    </location>
</feature>
<comment type="subcellular location">
    <subcellularLocation>
        <location evidence="1">Membrane</location>
        <topology evidence="1">Multi-pass membrane protein</topology>
    </subcellularLocation>
</comment>
<feature type="transmembrane region" description="Helical" evidence="11">
    <location>
        <begin position="451"/>
        <end position="469"/>
    </location>
</feature>
<dbReference type="EC" id="2.4.1.34" evidence="3"/>
<feature type="transmembrane region" description="Helical" evidence="11">
    <location>
        <begin position="1565"/>
        <end position="1587"/>
    </location>
</feature>
<dbReference type="InterPro" id="IPR026899">
    <property type="entry name" value="FKS1-like_dom1"/>
</dbReference>
<dbReference type="OrthoDB" id="1880850at2759"/>
<keyword evidence="7 11" id="KW-1133">Transmembrane helix</keyword>
<feature type="transmembrane region" description="Helical" evidence="11">
    <location>
        <begin position="1337"/>
        <end position="1357"/>
    </location>
</feature>
<name>G8YKZ4_PICSO</name>
<dbReference type="InterPro" id="IPR056261">
    <property type="entry name" value="FKS1-like_dom2"/>
</dbReference>
<feature type="transmembrane region" description="Helical" evidence="11">
    <location>
        <begin position="332"/>
        <end position="353"/>
    </location>
</feature>
<dbReference type="Pfam" id="PF02364">
    <property type="entry name" value="Glucan_synthase"/>
    <property type="match status" value="1"/>
</dbReference>
<feature type="transmembrane region" description="Helical" evidence="11">
    <location>
        <begin position="1250"/>
        <end position="1270"/>
    </location>
</feature>
<dbReference type="Pfam" id="PF14288">
    <property type="entry name" value="FKS1_dom1"/>
    <property type="match status" value="1"/>
</dbReference>
<dbReference type="EMBL" id="FO082054">
    <property type="protein sequence ID" value="CCE88728.1"/>
    <property type="molecule type" value="Genomic_DNA"/>
</dbReference>
<keyword evidence="8 11" id="KW-0472">Membrane</keyword>
<feature type="transmembrane region" description="Helical" evidence="11">
    <location>
        <begin position="1187"/>
        <end position="1208"/>
    </location>
</feature>
<dbReference type="PANTHER" id="PTHR12741">
    <property type="entry name" value="LYST-INTERACTING PROTEIN LIP5 DOPAMINE RESPONSIVE PROTEIN DRG-1"/>
    <property type="match status" value="1"/>
</dbReference>
<feature type="transmembrane region" description="Helical" evidence="11">
    <location>
        <begin position="1282"/>
        <end position="1302"/>
    </location>
</feature>
<dbReference type="GO" id="GO:0006075">
    <property type="term" value="P:(1-&gt;3)-beta-D-glucan biosynthetic process"/>
    <property type="evidence" value="ECO:0007669"/>
    <property type="project" value="InterPro"/>
</dbReference>
<dbReference type="OMA" id="WCPENGA"/>
<keyword evidence="5" id="KW-0808">Transferase</keyword>
<feature type="transmembrane region" description="Helical" evidence="11">
    <location>
        <begin position="580"/>
        <end position="603"/>
    </location>
</feature>
<evidence type="ECO:0000256" key="2">
    <source>
        <dbReference type="ARBA" id="ARBA00009040"/>
    </source>
</evidence>
<dbReference type="InterPro" id="IPR003440">
    <property type="entry name" value="Glyco_trans_48_dom"/>
</dbReference>
<feature type="transmembrane region" description="Helical" evidence="11">
    <location>
        <begin position="380"/>
        <end position="404"/>
    </location>
</feature>
<evidence type="ECO:0000256" key="11">
    <source>
        <dbReference type="SAM" id="Phobius"/>
    </source>
</evidence>
<keyword evidence="4" id="KW-0328">Glycosyltransferase</keyword>
<feature type="transmembrane region" description="Helical" evidence="11">
    <location>
        <begin position="505"/>
        <end position="526"/>
    </location>
</feature>
<dbReference type="eggNOG" id="KOG0916">
    <property type="taxonomic scope" value="Eukaryota"/>
</dbReference>
<dbReference type="PANTHER" id="PTHR12741:SF48">
    <property type="entry name" value="1,3-BETA-GLUCAN SYNTHASE COMPONENT FKS1-RELATED"/>
    <property type="match status" value="1"/>
</dbReference>
<dbReference type="HOGENOM" id="CLU_000844_0_1_1"/>
<proteinExistence type="inferred from homology"/>
<evidence type="ECO:0000313" key="14">
    <source>
        <dbReference type="Proteomes" id="UP000005222"/>
    </source>
</evidence>
<dbReference type="GO" id="GO:0000148">
    <property type="term" value="C:1,3-beta-D-glucan synthase complex"/>
    <property type="evidence" value="ECO:0007669"/>
    <property type="project" value="InterPro"/>
</dbReference>
<dbReference type="SMART" id="SM01205">
    <property type="entry name" value="FKS1_dom1"/>
    <property type="match status" value="1"/>
</dbReference>
<accession>G8YKZ4</accession>
<keyword evidence="6 11" id="KW-0812">Transmembrane</keyword>
<keyword evidence="14" id="KW-1185">Reference proteome</keyword>
<dbReference type="Proteomes" id="UP000005222">
    <property type="component" value="Chromosome F"/>
</dbReference>
<comment type="catalytic activity">
    <reaction evidence="10">
        <text>[(1-&gt;3)-beta-D-glucosyl](n) + UDP-alpha-D-glucose = [(1-&gt;3)-beta-D-glucosyl](n+1) + UDP + H(+)</text>
        <dbReference type="Rhea" id="RHEA:21476"/>
        <dbReference type="Rhea" id="RHEA-COMP:11146"/>
        <dbReference type="Rhea" id="RHEA-COMP:14303"/>
        <dbReference type="ChEBI" id="CHEBI:15378"/>
        <dbReference type="ChEBI" id="CHEBI:37671"/>
        <dbReference type="ChEBI" id="CHEBI:58223"/>
        <dbReference type="ChEBI" id="CHEBI:58885"/>
        <dbReference type="EC" id="2.4.1.34"/>
    </reaction>
</comment>
<dbReference type="GO" id="GO:0005886">
    <property type="term" value="C:plasma membrane"/>
    <property type="evidence" value="ECO:0007669"/>
    <property type="project" value="TreeGrafter"/>
</dbReference>
<dbReference type="GO" id="GO:0051278">
    <property type="term" value="P:fungal-type cell wall polysaccharide biosynthetic process"/>
    <property type="evidence" value="ECO:0007669"/>
    <property type="project" value="TreeGrafter"/>
</dbReference>
<evidence type="ECO:0000256" key="10">
    <source>
        <dbReference type="ARBA" id="ARBA00047777"/>
    </source>
</evidence>
<evidence type="ECO:0000256" key="9">
    <source>
        <dbReference type="ARBA" id="ARBA00031935"/>
    </source>
</evidence>
<feature type="transmembrane region" description="Helical" evidence="11">
    <location>
        <begin position="1631"/>
        <end position="1655"/>
    </location>
</feature>
<feature type="transmembrane region" description="Helical" evidence="11">
    <location>
        <begin position="1455"/>
        <end position="1475"/>
    </location>
</feature>
<gene>
    <name evidence="13" type="primary">Piso0_001506</name>
    <name evidence="13" type="ORF">GNLVRS01_PISO0F07903g</name>
</gene>
<sequence length="1760" mass="205117">MTARTADGDRINDYAIYQHYNYPVNTATGIATGVTAATDLEYGNNQSYPSWCTENEAPVTVDDIWSIFERLGEIFGFQKDNLNNIFDFLMTQLDSRSSRMSCHEALLSLHIDYIGGENANYKKWYFVAHYELDESLKVGRKQWKYFNSFSHFKRKQNLPYNIGDLEDQHCLLAMEYRWRDKMKNFTSEQYIEQIALYLLIWGEANNVRFMPECLCFIFKCALDYLQSIEGEFVKVVEYDFLDHVITPLYCYIRDQQYEATDRGWKKKEKDHSDVIGYDDVNQFFWFSDNLKNIKLDDSSLLYDLPRTQRYGKLKNVNWQGLFYKTYRERRTWLHLFTNFSRVWIIHITMFWYYTCFNSPTLYTKNYNQLLDNKPPAQVQLSAVSLGGAVACVLAILATIGEWFFIPRRWPDSHHAVLRLLISLVIVVVNVAPSVFIFLFLPLDEYSKEGHIISALQFVISILTFLYFAMTPPKQLFSFLIRKNSRIIKTEVFTSSFPRLELRNQVYSYLLWAFVFLAKFSESYFFLTLSVRDPVRVLSIMEISRCRGDVLLGTFLCRQQARFTMVLLYITDLVLFFLDTYLWYVLINCFFSVGLSFSLGISIFTPWRNIFARLPDRIMTKISYIDSEVRVDAMLIVSQIWNSIILSMYREHLLSIEQVNKLVYQQISSRNDYSGEKSFIRSPLFFIFQDDNSVKMHDFFTTSKEAERRISFFAQSLSCPLPEPIPIMALPSFTVLVPHYSEKIILNLKEIIKEDKKSKVSQLEYLKKLHKTDWELFVEDTKLLTLISSQQMQLLDPDDEDEKNLMERKENSDAFIRNEINNLPYYCIGFKDSSPEYTLRTRIWSSLRSQTLYRTVSGFMNYEKALKLLYKLENYDFDSVEYLDIEEELNQFAHRKFRLLISMQRYQHFNEEELKNASLLFGIYPQIQVAYLEEEYVGDKTEYYSTLLDVTSKNDDGSYNKKYRVKLSGNPILGDGKSDNQNNSVIYYRGEYIQVIDANQDNYLEECLKIKSVLTEFEEITKDTSSEYIPGILSEAQKDPVAILGAREYIFSENIGVLGDIAAGKEQTFGTLFARTLSEIGGKLHYGHPDFLNGIFMTMRGGLSKAQKGLHLNEDIYAGMSAVCRGGRIKHCDYYQCGKGRDLGFGTILNFTTKIGAGMGEQLLSREYYYLGTYLPVDRFLSFYYAHAGFHINNLFIMLSVQLFMLFLVNMGSLANESIICNYDPDVPFTDVQRPLGCYNLQPVLNWVSRFVLSVFICFFISFVPLILQELIERGFIKAFFRIFRHFVSLAPFFEVFVCQIYAKSLKDNIIFGGAKYIATGRGFATSRLSFSLLYSRYASMSIYSGFIVFLIFVFACLSMWQPSLLWFCITCTSTCLAPFIFNPHQFSFGDFFVDYRDYLKWLSKGSGSGQANSWISYIRQHRAKHVGYKKVIIDKNEKLKKTEDSVRRPSRWNSLANQVLIPIVSMLCYIIPYMFINSQNGVQDPEPVNPLMRILILSLFPSIVNVLVLLTLFVISCTIVPLMSLCCRKFPNYIANIAKVVAVVINIINIEVLCFTEGWNITRTLCGLICMLAIQKTLLKTLLSFFLTRELVQDHSNRAWWSGKWITSGLGWLLLSQPLREFVVKVYELNFFAYDFLLGHFLLFVMSPILFIPFVDRWHSKILFWLNPSKQFREPILSKREKKRRLSTIIRYMLLFFIFMITFISLIVIPILADIYIPDIRESVPVFMAEFIQPNHQNNNDTGEFAPAEILINIPVDTDT</sequence>
<reference evidence="13 14" key="1">
    <citation type="journal article" date="2012" name="G3 (Bethesda)">
        <title>Pichia sorbitophila, an interspecies yeast hybrid reveals early steps of genome resolution following polyploidization.</title>
        <authorList>
            <person name="Leh Louis V."/>
            <person name="Despons L."/>
            <person name="Friedrich A."/>
            <person name="Martin T."/>
            <person name="Durrens P."/>
            <person name="Casaregola S."/>
            <person name="Neuveglise C."/>
            <person name="Fairhead C."/>
            <person name="Marck C."/>
            <person name="Cruz J.A."/>
            <person name="Straub M.L."/>
            <person name="Kugler V."/>
            <person name="Sacerdot C."/>
            <person name="Uzunov Z."/>
            <person name="Thierry A."/>
            <person name="Weiss S."/>
            <person name="Bleykasten C."/>
            <person name="De Montigny J."/>
            <person name="Jacques N."/>
            <person name="Jung P."/>
            <person name="Lemaire M."/>
            <person name="Mallet S."/>
            <person name="Morel G."/>
            <person name="Richard G.F."/>
            <person name="Sarkar A."/>
            <person name="Savel G."/>
            <person name="Schacherer J."/>
            <person name="Seret M.L."/>
            <person name="Talla E."/>
            <person name="Samson G."/>
            <person name="Jubin C."/>
            <person name="Poulain J."/>
            <person name="Vacherie B."/>
            <person name="Barbe V."/>
            <person name="Pelletier E."/>
            <person name="Sherman D.J."/>
            <person name="Westhof E."/>
            <person name="Weissenbach J."/>
            <person name="Baret P.V."/>
            <person name="Wincker P."/>
            <person name="Gaillardin C."/>
            <person name="Dujon B."/>
            <person name="Souciet J.L."/>
        </authorList>
    </citation>
    <scope>NUCLEOTIDE SEQUENCE [LARGE SCALE GENOMIC DNA]</scope>
    <source>
        <strain evidence="14">ATCC MYA-4447 / BCRC 22081 / CBS 7064 / NBRC 10061 / NRRL Y-12695</strain>
    </source>
</reference>
<evidence type="ECO:0000256" key="3">
    <source>
        <dbReference type="ARBA" id="ARBA00012589"/>
    </source>
</evidence>
<dbReference type="GO" id="GO:0003843">
    <property type="term" value="F:1,3-beta-D-glucan synthase activity"/>
    <property type="evidence" value="ECO:0007669"/>
    <property type="project" value="UniProtKB-EC"/>
</dbReference>
<dbReference type="Pfam" id="PF23605">
    <property type="entry name" value="FKS1_dom2"/>
    <property type="match status" value="1"/>
</dbReference>
<feature type="transmembrane region" description="Helical" evidence="11">
    <location>
        <begin position="1533"/>
        <end position="1553"/>
    </location>
</feature>
<feature type="domain" description="1,3-beta-glucan synthase component FKS1-like" evidence="12">
    <location>
        <begin position="188"/>
        <end position="298"/>
    </location>
</feature>
<evidence type="ECO:0000313" key="13">
    <source>
        <dbReference type="EMBL" id="CCE88728.1"/>
    </source>
</evidence>
<evidence type="ECO:0000256" key="4">
    <source>
        <dbReference type="ARBA" id="ARBA00022676"/>
    </source>
</evidence>